<feature type="non-terminal residue" evidence="2">
    <location>
        <position position="294"/>
    </location>
</feature>
<evidence type="ECO:0000313" key="3">
    <source>
        <dbReference type="Proteomes" id="UP000266841"/>
    </source>
</evidence>
<feature type="region of interest" description="Disordered" evidence="1">
    <location>
        <begin position="212"/>
        <end position="294"/>
    </location>
</feature>
<dbReference type="AlphaFoldDB" id="K0TC00"/>
<feature type="compositionally biased region" description="Low complexity" evidence="1">
    <location>
        <begin position="256"/>
        <end position="280"/>
    </location>
</feature>
<sequence length="294" mass="31044">MRDATDRRGGGPGPARTTPHPPRGCRPRAPAAAAVCRVERELRRSEFVDWESLVELGESFPGSYFSSESDDLVDLARTTRSRGPRGPRFADEEHSLTEANAEFSTKTRSAGLPGPIGGPFRDPRAEGSRLGHFPGRSGTSIFMDENNDGAGFQDKQRRFHDEAGLFEPVPTKKASQGLTEFVGVLELESVRLGGRVGGRVLCRRDWTEHGAMSSAPSINLDPRSAHADTPDEKSTVDGAGLPLAGAGGAAQRHRLGPAARSRPTASPPRRGSAPSRGGTPARAGSGPTATPAGP</sequence>
<name>K0TC00_THAOC</name>
<evidence type="ECO:0000313" key="2">
    <source>
        <dbReference type="EMBL" id="EJK76193.1"/>
    </source>
</evidence>
<reference evidence="2 3" key="1">
    <citation type="journal article" date="2012" name="Genome Biol.">
        <title>Genome and low-iron response of an oceanic diatom adapted to chronic iron limitation.</title>
        <authorList>
            <person name="Lommer M."/>
            <person name="Specht M."/>
            <person name="Roy A.S."/>
            <person name="Kraemer L."/>
            <person name="Andreson R."/>
            <person name="Gutowska M.A."/>
            <person name="Wolf J."/>
            <person name="Bergner S.V."/>
            <person name="Schilhabel M.B."/>
            <person name="Klostermeier U.C."/>
            <person name="Beiko R.G."/>
            <person name="Rosenstiel P."/>
            <person name="Hippler M."/>
            <person name="Laroche J."/>
        </authorList>
    </citation>
    <scope>NUCLEOTIDE SEQUENCE [LARGE SCALE GENOMIC DNA]</scope>
    <source>
        <strain evidence="2 3">CCMP1005</strain>
    </source>
</reference>
<dbReference type="Proteomes" id="UP000266841">
    <property type="component" value="Unassembled WGS sequence"/>
</dbReference>
<keyword evidence="3" id="KW-1185">Reference proteome</keyword>
<proteinExistence type="predicted"/>
<feature type="compositionally biased region" description="Basic and acidic residues" evidence="1">
    <location>
        <begin position="223"/>
        <end position="235"/>
    </location>
</feature>
<feature type="region of interest" description="Disordered" evidence="1">
    <location>
        <begin position="1"/>
        <end position="31"/>
    </location>
</feature>
<gene>
    <name evidence="2" type="ORF">THAOC_02060</name>
</gene>
<dbReference type="EMBL" id="AGNL01002465">
    <property type="protein sequence ID" value="EJK76193.1"/>
    <property type="molecule type" value="Genomic_DNA"/>
</dbReference>
<accession>K0TC00</accession>
<protein>
    <submittedName>
        <fullName evidence="2">Uncharacterized protein</fullName>
    </submittedName>
</protein>
<organism evidence="2 3">
    <name type="scientific">Thalassiosira oceanica</name>
    <name type="common">Marine diatom</name>
    <dbReference type="NCBI Taxonomy" id="159749"/>
    <lineage>
        <taxon>Eukaryota</taxon>
        <taxon>Sar</taxon>
        <taxon>Stramenopiles</taxon>
        <taxon>Ochrophyta</taxon>
        <taxon>Bacillariophyta</taxon>
        <taxon>Coscinodiscophyceae</taxon>
        <taxon>Thalassiosirophycidae</taxon>
        <taxon>Thalassiosirales</taxon>
        <taxon>Thalassiosiraceae</taxon>
        <taxon>Thalassiosira</taxon>
    </lineage>
</organism>
<evidence type="ECO:0000256" key="1">
    <source>
        <dbReference type="SAM" id="MobiDB-lite"/>
    </source>
</evidence>
<comment type="caution">
    <text evidence="2">The sequence shown here is derived from an EMBL/GenBank/DDBJ whole genome shotgun (WGS) entry which is preliminary data.</text>
</comment>